<evidence type="ECO:0000256" key="2">
    <source>
        <dbReference type="ARBA" id="ARBA00004936"/>
    </source>
</evidence>
<dbReference type="GO" id="GO:0005886">
    <property type="term" value="C:plasma membrane"/>
    <property type="evidence" value="ECO:0007669"/>
    <property type="project" value="UniProtKB-SubCell"/>
</dbReference>
<organism evidence="9 10">
    <name type="scientific">Parablautia intestinalis</name>
    <dbReference type="NCBI Taxonomy" id="2320100"/>
    <lineage>
        <taxon>Bacteria</taxon>
        <taxon>Bacillati</taxon>
        <taxon>Bacillota</taxon>
        <taxon>Clostridia</taxon>
        <taxon>Lachnospirales</taxon>
        <taxon>Lachnospiraceae</taxon>
        <taxon>Parablautia</taxon>
    </lineage>
</organism>
<dbReference type="EMBL" id="RAYQ01000001">
    <property type="protein sequence ID" value="RKI94077.1"/>
    <property type="molecule type" value="Genomic_DNA"/>
</dbReference>
<dbReference type="PROSITE" id="PS51257">
    <property type="entry name" value="PROKAR_LIPOPROTEIN"/>
    <property type="match status" value="1"/>
</dbReference>
<keyword evidence="5 7" id="KW-1133">Transmembrane helix</keyword>
<keyword evidence="3" id="KW-1003">Cell membrane</keyword>
<dbReference type="AlphaFoldDB" id="A0A3A9ARS2"/>
<feature type="transmembrane region" description="Helical" evidence="7">
    <location>
        <begin position="163"/>
        <end position="186"/>
    </location>
</feature>
<evidence type="ECO:0000256" key="4">
    <source>
        <dbReference type="ARBA" id="ARBA00022692"/>
    </source>
</evidence>
<sequence>MSLQKKKRKKIQLAVFLSLSCLYMEIVFKLSVETLHTGSSFVFLTLFSLCAGLVASGIISLLPKRAVEILAPLYLGFLFLVFVVEFLVYRQFKVAYDLNTILNAATDALGGFGADIRRLIFCFDGISHILLLLLPLMLWFVLRKKIIGQLPEKGIWQRRTGQAVYFSLAQLAGGTACYGVALFLILCCGLHKDIFTNQYNFESAVMQFGLGEGLCLDIRNLALSKTSAQVFESTEVEFAQGTAGTSSEGAAVRSKKETMPDGKTIVQAREAAGAQELVMLQEGTSLQSTKTAKEDESVIPVVYGQSVSSIDFSALAAAGGDCADIDAYVSTLTPSSQNAYTGSFEGKNLILICAEAFSGFLIDPELTPTLYRLSTKGINFNDYYQQSIAGTTGGEYQLLFGLIPTSGGSSIKEITQSGTHTNMGALLNDKGYYGMAFHNSDYTYYDRHKTHIKLGYSGGYMGVGNGLEELISPKWPASDLELMQETLPMYIDKQPFNVYYMTVSGHSVYTFGNNAMSRENKDAVDAWCAKNNLSYTEPVRAYIAANLELEKAVAYLVETLEQKGIADDTVICIAPDHFPYGLDSDAALGKMPYLSELYGYPVNTYEERDRSRAIIWCGALEDNEPIVVDTPTSSVDILPTLCNLFGVEWDSRLYVGRDVLSDALPLVFFGNYDWKTDLGHYSSTNNIFTPTDENTVIPEDYVKQISSMVRNRMTFSKSVLSHDYYTHVYDAASVPE</sequence>
<evidence type="ECO:0000256" key="1">
    <source>
        <dbReference type="ARBA" id="ARBA00004651"/>
    </source>
</evidence>
<dbReference type="SUPFAM" id="SSF53649">
    <property type="entry name" value="Alkaline phosphatase-like"/>
    <property type="match status" value="1"/>
</dbReference>
<gene>
    <name evidence="9" type="ORF">D7V94_00385</name>
</gene>
<dbReference type="PANTHER" id="PTHR47371">
    <property type="entry name" value="LIPOTEICHOIC ACID SYNTHASE"/>
    <property type="match status" value="1"/>
</dbReference>
<evidence type="ECO:0000313" key="9">
    <source>
        <dbReference type="EMBL" id="RKI94077.1"/>
    </source>
</evidence>
<dbReference type="InterPro" id="IPR050448">
    <property type="entry name" value="OpgB/LTA_synthase_biosynth"/>
</dbReference>
<keyword evidence="10" id="KW-1185">Reference proteome</keyword>
<dbReference type="Proteomes" id="UP000280696">
    <property type="component" value="Unassembled WGS sequence"/>
</dbReference>
<dbReference type="RefSeq" id="WP_120465731.1">
    <property type="nucleotide sequence ID" value="NZ_RAYQ01000001.1"/>
</dbReference>
<feature type="transmembrane region" description="Helical" evidence="7">
    <location>
        <begin position="118"/>
        <end position="142"/>
    </location>
</feature>
<dbReference type="InterPro" id="IPR000917">
    <property type="entry name" value="Sulfatase_N"/>
</dbReference>
<dbReference type="CDD" id="cd16015">
    <property type="entry name" value="LTA_synthase"/>
    <property type="match status" value="1"/>
</dbReference>
<proteinExistence type="predicted"/>
<feature type="transmembrane region" description="Helical" evidence="7">
    <location>
        <begin position="69"/>
        <end position="89"/>
    </location>
</feature>
<evidence type="ECO:0000256" key="7">
    <source>
        <dbReference type="SAM" id="Phobius"/>
    </source>
</evidence>
<comment type="caution">
    <text evidence="9">The sequence shown here is derived from an EMBL/GenBank/DDBJ whole genome shotgun (WGS) entry which is preliminary data.</text>
</comment>
<protein>
    <submittedName>
        <fullName evidence="9">LTA synthase family protein</fullName>
    </submittedName>
</protein>
<name>A0A3A9ARS2_9FIRM</name>
<dbReference type="OrthoDB" id="5901192at2"/>
<dbReference type="Gene3D" id="3.40.720.10">
    <property type="entry name" value="Alkaline Phosphatase, subunit A"/>
    <property type="match status" value="1"/>
</dbReference>
<evidence type="ECO:0000256" key="6">
    <source>
        <dbReference type="ARBA" id="ARBA00023136"/>
    </source>
</evidence>
<dbReference type="Pfam" id="PF00884">
    <property type="entry name" value="Sulfatase"/>
    <property type="match status" value="1"/>
</dbReference>
<evidence type="ECO:0000259" key="8">
    <source>
        <dbReference type="Pfam" id="PF00884"/>
    </source>
</evidence>
<feature type="domain" description="Sulfatase N-terminal" evidence="8">
    <location>
        <begin position="347"/>
        <end position="647"/>
    </location>
</feature>
<dbReference type="PANTHER" id="PTHR47371:SF3">
    <property type="entry name" value="PHOSPHOGLYCEROL TRANSFERASE I"/>
    <property type="match status" value="1"/>
</dbReference>
<evidence type="ECO:0000256" key="5">
    <source>
        <dbReference type="ARBA" id="ARBA00022989"/>
    </source>
</evidence>
<keyword evidence="4 7" id="KW-0812">Transmembrane</keyword>
<dbReference type="InterPro" id="IPR017850">
    <property type="entry name" value="Alkaline_phosphatase_core_sf"/>
</dbReference>
<keyword evidence="6 7" id="KW-0472">Membrane</keyword>
<evidence type="ECO:0000313" key="10">
    <source>
        <dbReference type="Proteomes" id="UP000280696"/>
    </source>
</evidence>
<dbReference type="Gene3D" id="3.30.1120.170">
    <property type="match status" value="1"/>
</dbReference>
<comment type="pathway">
    <text evidence="2">Cell wall biogenesis; lipoteichoic acid biosynthesis.</text>
</comment>
<accession>A0A3A9ARS2</accession>
<reference evidence="9 10" key="1">
    <citation type="submission" date="2018-09" db="EMBL/GenBank/DDBJ databases">
        <title>Murine metabolic-syndrome-specific gut microbial biobank.</title>
        <authorList>
            <person name="Liu C."/>
        </authorList>
    </citation>
    <scope>NUCLEOTIDE SEQUENCE [LARGE SCALE GENOMIC DNA]</scope>
    <source>
        <strain evidence="9 10">0.1xD8-82</strain>
    </source>
</reference>
<feature type="transmembrane region" description="Helical" evidence="7">
    <location>
        <begin position="40"/>
        <end position="62"/>
    </location>
</feature>
<evidence type="ECO:0000256" key="3">
    <source>
        <dbReference type="ARBA" id="ARBA00022475"/>
    </source>
</evidence>
<comment type="subcellular location">
    <subcellularLocation>
        <location evidence="1">Cell membrane</location>
        <topology evidence="1">Multi-pass membrane protein</topology>
    </subcellularLocation>
</comment>